<name>A0AAD4IAU3_9PLEO</name>
<dbReference type="Pfam" id="PF01476">
    <property type="entry name" value="LysM"/>
    <property type="match status" value="3"/>
</dbReference>
<dbReference type="PANTHER" id="PTHR34997">
    <property type="entry name" value="AM15"/>
    <property type="match status" value="1"/>
</dbReference>
<dbReference type="Gene3D" id="3.10.350.10">
    <property type="entry name" value="LysM domain"/>
    <property type="match status" value="4"/>
</dbReference>
<reference evidence="6" key="1">
    <citation type="submission" date="2021-07" db="EMBL/GenBank/DDBJ databases">
        <title>Genome Resource of American Ginseng Black Spot Pathogen Alternaria panax.</title>
        <authorList>
            <person name="Qiu C."/>
            <person name="Wang W."/>
            <person name="Liu Z."/>
        </authorList>
    </citation>
    <scope>NUCLEOTIDE SEQUENCE</scope>
    <source>
        <strain evidence="6">BNCC115425</strain>
    </source>
</reference>
<gene>
    <name evidence="6" type="ORF">G6011_09349</name>
</gene>
<dbReference type="InterPro" id="IPR018392">
    <property type="entry name" value="LysM"/>
</dbReference>
<sequence>MTFSIGLRPILAQIALAANCLAFQFITKNTLPADNLSAGCMIALTADISNCPRQVGNFATRSYYDVDALKEACTADCAASLAKYNTATAGACGTQDVYNVSSSHVAPVSFVPTLLHYYYNKTCIQDGDRWCNRVALEMSDANATSSNLRSMSVGNETVAGNGSAEAIPFPNIRRQEQTSVDMCDNCIIKAYQFQAGSPINGGNALREKYSSLTASCSKTGFPLASSTTPFPGASPTTTSPTECAGKTYSIKAGDTCRSISEAQGMATSWLLANNNLAPFCAKFPKSGDLCIQNTCKTYVVQANDTCLDIAKSNRLSQVQLYTWNPVLGYLCNKIEKSVGDSICVSPPGDADFKPNPTTTMVTTPIPTATPTIAPVPSDIANGTNSRCAKFYQVQPDEYCNLLILKFSISLLDFRFLNQGINDNCTNLFAFESYCVESLGPINEYPGHPDYIPPQSSVPEIPYSNLPKATFTAPKITGLPTAAPLAKGTRRDCYLFMNGAELAVSEDILPSFKSACDALIKGWSITPEQLANWNPSLDVNSTDCAPSKDFRYCMAAYNAASATKPSLPEDTGLSYPIREGAIEGCVEYNAAIAPMTCKSFLALNRITIAQLFKWNPAVGADCSNLWLGYQYCVSTDAVPTDIASSTHTSTTTPTPTKTTSATPSPTAPSAPGPTHPGTVESCDEWHVVGGSDTCWSITQEYGITLDQFYKWNPAIQNDCGTNFWPTYAYCVGVSA</sequence>
<dbReference type="AlphaFoldDB" id="A0AAD4IAU3"/>
<dbReference type="Proteomes" id="UP001199106">
    <property type="component" value="Unassembled WGS sequence"/>
</dbReference>
<feature type="domain" description="LysM" evidence="5">
    <location>
        <begin position="246"/>
        <end position="291"/>
    </location>
</feature>
<evidence type="ECO:0000313" key="7">
    <source>
        <dbReference type="Proteomes" id="UP001199106"/>
    </source>
</evidence>
<dbReference type="InterPro" id="IPR036779">
    <property type="entry name" value="LysM_dom_sf"/>
</dbReference>
<dbReference type="EMBL" id="JAANER010000004">
    <property type="protein sequence ID" value="KAG9191261.1"/>
    <property type="molecule type" value="Genomic_DNA"/>
</dbReference>
<feature type="chain" id="PRO_5042089504" description="LysM domain-containing protein" evidence="4">
    <location>
        <begin position="23"/>
        <end position="734"/>
    </location>
</feature>
<evidence type="ECO:0000256" key="3">
    <source>
        <dbReference type="SAM" id="MobiDB-lite"/>
    </source>
</evidence>
<feature type="domain" description="LysM" evidence="5">
    <location>
        <begin position="296"/>
        <end position="344"/>
    </location>
</feature>
<feature type="domain" description="LysM" evidence="5">
    <location>
        <begin position="683"/>
        <end position="730"/>
    </location>
</feature>
<dbReference type="PROSITE" id="PS51782">
    <property type="entry name" value="LYSM"/>
    <property type="match status" value="5"/>
</dbReference>
<feature type="domain" description="LysM" evidence="5">
    <location>
        <begin position="585"/>
        <end position="632"/>
    </location>
</feature>
<protein>
    <recommendedName>
        <fullName evidence="5">LysM domain-containing protein</fullName>
    </recommendedName>
</protein>
<organism evidence="6 7">
    <name type="scientific">Alternaria panax</name>
    <dbReference type="NCBI Taxonomy" id="48097"/>
    <lineage>
        <taxon>Eukaryota</taxon>
        <taxon>Fungi</taxon>
        <taxon>Dikarya</taxon>
        <taxon>Ascomycota</taxon>
        <taxon>Pezizomycotina</taxon>
        <taxon>Dothideomycetes</taxon>
        <taxon>Pleosporomycetidae</taxon>
        <taxon>Pleosporales</taxon>
        <taxon>Pleosporineae</taxon>
        <taxon>Pleosporaceae</taxon>
        <taxon>Alternaria</taxon>
        <taxon>Alternaria sect. Panax</taxon>
    </lineage>
</organism>
<feature type="compositionally biased region" description="Pro residues" evidence="3">
    <location>
        <begin position="664"/>
        <end position="673"/>
    </location>
</feature>
<dbReference type="PANTHER" id="PTHR34997:SF1">
    <property type="entry name" value="PEPTIDOGLYCAN-BINDING LYSIN DOMAIN"/>
    <property type="match status" value="1"/>
</dbReference>
<keyword evidence="1" id="KW-0147">Chitin-binding</keyword>
<feature type="compositionally biased region" description="Low complexity" evidence="3">
    <location>
        <begin position="643"/>
        <end position="663"/>
    </location>
</feature>
<comment type="caution">
    <text evidence="6">The sequence shown here is derived from an EMBL/GenBank/DDBJ whole genome shotgun (WGS) entry which is preliminary data.</text>
</comment>
<evidence type="ECO:0000256" key="4">
    <source>
        <dbReference type="SAM" id="SignalP"/>
    </source>
</evidence>
<dbReference type="SMART" id="SM00257">
    <property type="entry name" value="LysM"/>
    <property type="match status" value="3"/>
</dbReference>
<evidence type="ECO:0000256" key="2">
    <source>
        <dbReference type="ARBA" id="ARBA00023026"/>
    </source>
</evidence>
<dbReference type="GO" id="GO:0008061">
    <property type="term" value="F:chitin binding"/>
    <property type="evidence" value="ECO:0007669"/>
    <property type="project" value="UniProtKB-KW"/>
</dbReference>
<keyword evidence="7" id="KW-1185">Reference proteome</keyword>
<feature type="signal peptide" evidence="4">
    <location>
        <begin position="1"/>
        <end position="22"/>
    </location>
</feature>
<accession>A0AAD4IAU3</accession>
<evidence type="ECO:0000313" key="6">
    <source>
        <dbReference type="EMBL" id="KAG9191261.1"/>
    </source>
</evidence>
<dbReference type="SUPFAM" id="SSF54106">
    <property type="entry name" value="LysM domain"/>
    <property type="match status" value="2"/>
</dbReference>
<proteinExistence type="predicted"/>
<keyword evidence="4" id="KW-0732">Signal</keyword>
<evidence type="ECO:0000256" key="1">
    <source>
        <dbReference type="ARBA" id="ARBA00022669"/>
    </source>
</evidence>
<feature type="region of interest" description="Disordered" evidence="3">
    <location>
        <begin position="643"/>
        <end position="677"/>
    </location>
</feature>
<evidence type="ECO:0000259" key="5">
    <source>
        <dbReference type="PROSITE" id="PS51782"/>
    </source>
</evidence>
<feature type="domain" description="LysM" evidence="5">
    <location>
        <begin position="389"/>
        <end position="435"/>
    </location>
</feature>
<dbReference type="InterPro" id="IPR052210">
    <property type="entry name" value="LysM1-like"/>
</dbReference>
<keyword evidence="2" id="KW-0843">Virulence</keyword>
<dbReference type="CDD" id="cd00118">
    <property type="entry name" value="LysM"/>
    <property type="match status" value="3"/>
</dbReference>